<dbReference type="PANTHER" id="PTHR40455">
    <property type="entry name" value="ANTITOXIN HIGA"/>
    <property type="match status" value="1"/>
</dbReference>
<evidence type="ECO:0000313" key="1">
    <source>
        <dbReference type="EMBL" id="CUH59057.1"/>
    </source>
</evidence>
<proteinExistence type="predicted"/>
<protein>
    <submittedName>
        <fullName evidence="1">Putative transcription regulator containing HTH domain protein</fullName>
    </submittedName>
</protein>
<dbReference type="RefSeq" id="WP_058122366.1">
    <property type="nucleotide sequence ID" value="NZ_CYRX01000008.1"/>
</dbReference>
<gene>
    <name evidence="1" type="ORF">THS5294_00338</name>
</gene>
<dbReference type="GO" id="GO:0006355">
    <property type="term" value="P:regulation of DNA-templated transcription"/>
    <property type="evidence" value="ECO:0007669"/>
    <property type="project" value="InterPro"/>
</dbReference>
<dbReference type="GO" id="GO:0001046">
    <property type="term" value="F:core promoter sequence-specific DNA binding"/>
    <property type="evidence" value="ECO:0007669"/>
    <property type="project" value="TreeGrafter"/>
</dbReference>
<dbReference type="AlphaFoldDB" id="A0A0P1EWX5"/>
<name>A0A0P1EWX5_9RHOB</name>
<sequence>MQLKPIRNASDHRKALALIEELWDAAPDTDEGDLLDILVDLVEHYEEKHFPISAAEPVDVIKAHMDATGRTQKDLGDLFGSAPRASEILKKRRALTVDMIHKLHEDWGIPSDCLIRPYHLEAA</sequence>
<dbReference type="PANTHER" id="PTHR40455:SF1">
    <property type="entry name" value="ANTITOXIN HIGA"/>
    <property type="match status" value="1"/>
</dbReference>
<accession>A0A0P1EWX5</accession>
<dbReference type="EMBL" id="CYRX01000008">
    <property type="protein sequence ID" value="CUH59057.1"/>
    <property type="molecule type" value="Genomic_DNA"/>
</dbReference>
<dbReference type="InterPro" id="IPR039060">
    <property type="entry name" value="Antitox_HigA"/>
</dbReference>
<dbReference type="SUPFAM" id="SSF47413">
    <property type="entry name" value="lambda repressor-like DNA-binding domains"/>
    <property type="match status" value="1"/>
</dbReference>
<organism evidence="1 2">
    <name type="scientific">Thalassobacter stenotrophicus</name>
    <dbReference type="NCBI Taxonomy" id="266809"/>
    <lineage>
        <taxon>Bacteria</taxon>
        <taxon>Pseudomonadati</taxon>
        <taxon>Pseudomonadota</taxon>
        <taxon>Alphaproteobacteria</taxon>
        <taxon>Rhodobacterales</taxon>
        <taxon>Roseobacteraceae</taxon>
        <taxon>Thalassobacter</taxon>
    </lineage>
</organism>
<evidence type="ECO:0000313" key="2">
    <source>
        <dbReference type="Proteomes" id="UP000051298"/>
    </source>
</evidence>
<dbReference type="InterPro" id="IPR010982">
    <property type="entry name" value="Lambda_DNA-bd_dom_sf"/>
</dbReference>
<dbReference type="Proteomes" id="UP000051298">
    <property type="component" value="Unassembled WGS sequence"/>
</dbReference>
<reference evidence="1 2" key="1">
    <citation type="submission" date="2015-09" db="EMBL/GenBank/DDBJ databases">
        <authorList>
            <consortium name="Swine Surveillance"/>
        </authorList>
    </citation>
    <scope>NUCLEOTIDE SEQUENCE [LARGE SCALE GENOMIC DNA]</scope>
    <source>
        <strain evidence="1 2">CECT 5294</strain>
    </source>
</reference>